<organism evidence="2 3">
    <name type="scientific">Mesorhizobium erdmanii</name>
    <dbReference type="NCBI Taxonomy" id="1777866"/>
    <lineage>
        <taxon>Bacteria</taxon>
        <taxon>Pseudomonadati</taxon>
        <taxon>Pseudomonadota</taxon>
        <taxon>Alphaproteobacteria</taxon>
        <taxon>Hyphomicrobiales</taxon>
        <taxon>Phyllobacteriaceae</taxon>
        <taxon>Mesorhizobium</taxon>
    </lineage>
</organism>
<evidence type="ECO:0000256" key="1">
    <source>
        <dbReference type="SAM" id="MobiDB-lite"/>
    </source>
</evidence>
<name>A0A6M7UBW8_9HYPH</name>
<evidence type="ECO:0000313" key="2">
    <source>
        <dbReference type="EMBL" id="QKC74724.1"/>
    </source>
</evidence>
<dbReference type="EMBL" id="CP033361">
    <property type="protein sequence ID" value="QKC74724.1"/>
    <property type="molecule type" value="Genomic_DNA"/>
</dbReference>
<accession>A0A6M7UBW8</accession>
<protein>
    <recommendedName>
        <fullName evidence="4">5-carboxymethyl-2-hydroxymuconate isomerase</fullName>
    </recommendedName>
</protein>
<proteinExistence type="predicted"/>
<gene>
    <name evidence="2" type="ORF">EB233_03520</name>
</gene>
<feature type="region of interest" description="Disordered" evidence="1">
    <location>
        <begin position="45"/>
        <end position="70"/>
    </location>
</feature>
<dbReference type="RefSeq" id="WP_064990069.1">
    <property type="nucleotide sequence ID" value="NZ_CP033361.1"/>
</dbReference>
<evidence type="ECO:0008006" key="4">
    <source>
        <dbReference type="Google" id="ProtNLM"/>
    </source>
</evidence>
<dbReference type="Proteomes" id="UP000503339">
    <property type="component" value="Chromosome"/>
</dbReference>
<dbReference type="AlphaFoldDB" id="A0A6M7UBW8"/>
<keyword evidence="3" id="KW-1185">Reference proteome</keyword>
<reference evidence="2 3" key="1">
    <citation type="submission" date="2018-10" db="EMBL/GenBank/DDBJ databases">
        <authorList>
            <person name="Perry B.J."/>
            <person name="Sullivan J.T."/>
            <person name="Murphy R.J.T."/>
            <person name="Ramsay J.P."/>
            <person name="Ronson C.W."/>
        </authorList>
    </citation>
    <scope>NUCLEOTIDE SEQUENCE [LARGE SCALE GENOMIC DNA]</scope>
    <source>
        <strain evidence="2 3">NZP2014</strain>
    </source>
</reference>
<evidence type="ECO:0000313" key="3">
    <source>
        <dbReference type="Proteomes" id="UP000503339"/>
    </source>
</evidence>
<dbReference type="KEGG" id="merd:EB233_03520"/>
<sequence length="70" mass="7773">MPHFSIEYSTNRDTRVDIDGWCGLMLGTGISEVMSWVVIQDEVPSRRPEDDEVTGIVANRPGRPPVNESG</sequence>